<keyword evidence="2" id="KW-1133">Transmembrane helix</keyword>
<accession>A0A7R9GIS1</accession>
<feature type="non-terminal residue" evidence="3">
    <location>
        <position position="96"/>
    </location>
</feature>
<dbReference type="GO" id="GO:0098794">
    <property type="term" value="C:postsynapse"/>
    <property type="evidence" value="ECO:0007669"/>
    <property type="project" value="TreeGrafter"/>
</dbReference>
<dbReference type="AlphaFoldDB" id="A0A7R9GIS1"/>
<keyword evidence="4" id="KW-1185">Reference proteome</keyword>
<proteinExistence type="predicted"/>
<evidence type="ECO:0000256" key="2">
    <source>
        <dbReference type="SAM" id="Phobius"/>
    </source>
</evidence>
<name>A0A7R9GIS1_9CRUS</name>
<dbReference type="Proteomes" id="UP000678499">
    <property type="component" value="Unassembled WGS sequence"/>
</dbReference>
<gene>
    <name evidence="3" type="ORF">NMOB1V02_LOCUS10365</name>
</gene>
<dbReference type="PANTHER" id="PTHR11878:SF65">
    <property type="entry name" value="NA_CA-EXCHANGE PROTEIN, ISOFORM G"/>
    <property type="match status" value="1"/>
</dbReference>
<evidence type="ECO:0000313" key="3">
    <source>
        <dbReference type="EMBL" id="CAD7282744.1"/>
    </source>
</evidence>
<keyword evidence="1" id="KW-0406">Ion transport</keyword>
<sequence>MVAGTCCITPDCPYFDPSAVIVEATSFGLHLSSNDTEDAAQCVDGLLVPIWGPVDTLSAGDRFVRALVYFLGLCYLFIGVSIIADRFMAAIEVITS</sequence>
<reference evidence="3" key="1">
    <citation type="submission" date="2020-11" db="EMBL/GenBank/DDBJ databases">
        <authorList>
            <person name="Tran Van P."/>
        </authorList>
    </citation>
    <scope>NUCLEOTIDE SEQUENCE</scope>
</reference>
<evidence type="ECO:0000256" key="1">
    <source>
        <dbReference type="ARBA" id="ARBA00023065"/>
    </source>
</evidence>
<dbReference type="EMBL" id="CAJPEX010004250">
    <property type="protein sequence ID" value="CAG0922896.1"/>
    <property type="molecule type" value="Genomic_DNA"/>
</dbReference>
<feature type="transmembrane region" description="Helical" evidence="2">
    <location>
        <begin position="66"/>
        <end position="84"/>
    </location>
</feature>
<dbReference type="EMBL" id="OA886287">
    <property type="protein sequence ID" value="CAD7282744.1"/>
    <property type="molecule type" value="Genomic_DNA"/>
</dbReference>
<dbReference type="GO" id="GO:0005432">
    <property type="term" value="F:calcium:sodium antiporter activity"/>
    <property type="evidence" value="ECO:0007669"/>
    <property type="project" value="TreeGrafter"/>
</dbReference>
<organism evidence="3">
    <name type="scientific">Notodromas monacha</name>
    <dbReference type="NCBI Taxonomy" id="399045"/>
    <lineage>
        <taxon>Eukaryota</taxon>
        <taxon>Metazoa</taxon>
        <taxon>Ecdysozoa</taxon>
        <taxon>Arthropoda</taxon>
        <taxon>Crustacea</taxon>
        <taxon>Oligostraca</taxon>
        <taxon>Ostracoda</taxon>
        <taxon>Podocopa</taxon>
        <taxon>Podocopida</taxon>
        <taxon>Cypridocopina</taxon>
        <taxon>Cypridoidea</taxon>
        <taxon>Cyprididae</taxon>
        <taxon>Notodromas</taxon>
    </lineage>
</organism>
<keyword evidence="2" id="KW-0812">Transmembrane</keyword>
<dbReference type="GO" id="GO:0098703">
    <property type="term" value="P:calcium ion import across plasma membrane"/>
    <property type="evidence" value="ECO:0007669"/>
    <property type="project" value="TreeGrafter"/>
</dbReference>
<dbReference type="GO" id="GO:0042383">
    <property type="term" value="C:sarcolemma"/>
    <property type="evidence" value="ECO:0007669"/>
    <property type="project" value="TreeGrafter"/>
</dbReference>
<evidence type="ECO:0000313" key="4">
    <source>
        <dbReference type="Proteomes" id="UP000678499"/>
    </source>
</evidence>
<dbReference type="GO" id="GO:0030424">
    <property type="term" value="C:axon"/>
    <property type="evidence" value="ECO:0007669"/>
    <property type="project" value="TreeGrafter"/>
</dbReference>
<dbReference type="OrthoDB" id="418484at2759"/>
<dbReference type="PANTHER" id="PTHR11878">
    <property type="entry name" value="SODIUM/CALCIUM EXCHANGER"/>
    <property type="match status" value="1"/>
</dbReference>
<keyword evidence="2" id="KW-0472">Membrane</keyword>
<keyword evidence="1" id="KW-0813">Transport</keyword>
<dbReference type="InterPro" id="IPR051171">
    <property type="entry name" value="CaCA"/>
</dbReference>
<protein>
    <submittedName>
        <fullName evidence="3">Uncharacterized protein</fullName>
    </submittedName>
</protein>